<dbReference type="AlphaFoldDB" id="A0AA93AKY3"/>
<dbReference type="PANTHER" id="PTHR43162:SF1">
    <property type="entry name" value="PRESTALK A DIFFERENTIATION PROTEIN A"/>
    <property type="match status" value="1"/>
</dbReference>
<evidence type="ECO:0000313" key="5">
    <source>
        <dbReference type="Proteomes" id="UP000256817"/>
    </source>
</evidence>
<evidence type="ECO:0000313" key="4">
    <source>
        <dbReference type="Proteomes" id="UP000256540"/>
    </source>
</evidence>
<dbReference type="InterPro" id="IPR008030">
    <property type="entry name" value="NmrA-like"/>
</dbReference>
<dbReference type="SUPFAM" id="SSF51735">
    <property type="entry name" value="NAD(P)-binding Rossmann-fold domains"/>
    <property type="match status" value="1"/>
</dbReference>
<name>A0AA93AKY3_9GAMM</name>
<protein>
    <submittedName>
        <fullName evidence="3">Hydroxylase</fullName>
    </submittedName>
</protein>
<reference evidence="4 5" key="1">
    <citation type="submission" date="2018-11" db="EMBL/GenBank/DDBJ databases">
        <title>Draft genome sequences of proposed Pectobacterium aquaticum sp. nov. isolated in France from fresh water.</title>
        <authorList>
            <person name="Pedron J."/>
            <person name="Barny M.A."/>
        </authorList>
    </citation>
    <scope>NUCLEOTIDE SEQUENCE [LARGE SCALE GENOMIC DNA]</scope>
    <source>
        <strain evidence="3 4">A127-S21-F16</strain>
        <strain evidence="2 5">A35-S23-M15</strain>
    </source>
</reference>
<organism evidence="3 4">
    <name type="scientific">Pectobacterium aquaticum</name>
    <dbReference type="NCBI Taxonomy" id="2204145"/>
    <lineage>
        <taxon>Bacteria</taxon>
        <taxon>Pseudomonadati</taxon>
        <taxon>Pseudomonadota</taxon>
        <taxon>Gammaproteobacteria</taxon>
        <taxon>Enterobacterales</taxon>
        <taxon>Pectobacteriaceae</taxon>
        <taxon>Pectobacterium</taxon>
    </lineage>
</organism>
<dbReference type="RefSeq" id="WP_039546156.1">
    <property type="nucleotide sequence ID" value="NZ_CP086253.1"/>
</dbReference>
<dbReference type="EMBL" id="QHJW02000003">
    <property type="protein sequence ID" value="RRO11854.1"/>
    <property type="molecule type" value="Genomic_DNA"/>
</dbReference>
<evidence type="ECO:0000259" key="1">
    <source>
        <dbReference type="Pfam" id="PF05368"/>
    </source>
</evidence>
<feature type="domain" description="NmrA-like" evidence="1">
    <location>
        <begin position="4"/>
        <end position="275"/>
    </location>
</feature>
<accession>A0AA93AKY3</accession>
<gene>
    <name evidence="3" type="ORF">DMB84_013395</name>
    <name evidence="2" type="ORF">DMB85_001910</name>
</gene>
<proteinExistence type="predicted"/>
<evidence type="ECO:0000313" key="2">
    <source>
        <dbReference type="EMBL" id="RRO11854.1"/>
    </source>
</evidence>
<dbReference type="EMBL" id="QHJS02000036">
    <property type="protein sequence ID" value="RRO18527.1"/>
    <property type="molecule type" value="Genomic_DNA"/>
</dbReference>
<sequence>MTYVVHGATGAQGSPLFRKLVAEGKNVTAAIRHPQNLESGSAVAVDLTSVQSLVAAYLGAKGVFIHLPLGPESLRLQYAQNIAEAVGLARPKRVVISTSGWVLGDSEDKSALAELIRGVEATGVSSAIIAPRLYLENLLLPIVIEAVKTEGVLPYPLRADYPVSWCSHLDVADVAAALLMSDAITGVVEIGQLPAVTGDELAKSFANHLGREVSYTSLTPKEFGERLAVLFGAAVAADVVAGYEAKALTKDSAINVKISAQQLLSIHPRTVEQWLVDIGV</sequence>
<dbReference type="Proteomes" id="UP000256540">
    <property type="component" value="Unassembled WGS sequence"/>
</dbReference>
<dbReference type="Pfam" id="PF05368">
    <property type="entry name" value="NmrA"/>
    <property type="match status" value="1"/>
</dbReference>
<comment type="caution">
    <text evidence="3">The sequence shown here is derived from an EMBL/GenBank/DDBJ whole genome shotgun (WGS) entry which is preliminary data.</text>
</comment>
<dbReference type="InterPro" id="IPR051604">
    <property type="entry name" value="Ergot_Alk_Oxidoreductase"/>
</dbReference>
<dbReference type="Proteomes" id="UP000256817">
    <property type="component" value="Unassembled WGS sequence"/>
</dbReference>
<dbReference type="PANTHER" id="PTHR43162">
    <property type="match status" value="1"/>
</dbReference>
<evidence type="ECO:0000313" key="3">
    <source>
        <dbReference type="EMBL" id="RRO18527.1"/>
    </source>
</evidence>
<keyword evidence="5" id="KW-1185">Reference proteome</keyword>
<dbReference type="InterPro" id="IPR036291">
    <property type="entry name" value="NAD(P)-bd_dom_sf"/>
</dbReference>
<dbReference type="Gene3D" id="3.40.50.720">
    <property type="entry name" value="NAD(P)-binding Rossmann-like Domain"/>
    <property type="match status" value="1"/>
</dbReference>